<dbReference type="Gene3D" id="2.160.20.10">
    <property type="entry name" value="Single-stranded right-handed beta-helix, Pectin lyase-like"/>
    <property type="match status" value="1"/>
</dbReference>
<proteinExistence type="predicted"/>
<feature type="domain" description="Right handed beta helix" evidence="2">
    <location>
        <begin position="156"/>
        <end position="331"/>
    </location>
</feature>
<evidence type="ECO:0000259" key="2">
    <source>
        <dbReference type="Pfam" id="PF13229"/>
    </source>
</evidence>
<evidence type="ECO:0000313" key="3">
    <source>
        <dbReference type="EMBL" id="SMO49849.1"/>
    </source>
</evidence>
<feature type="signal peptide" evidence="1">
    <location>
        <begin position="1"/>
        <end position="38"/>
    </location>
</feature>
<dbReference type="AlphaFoldDB" id="A0A521BRW6"/>
<dbReference type="InterPro" id="IPR039448">
    <property type="entry name" value="Beta_helix"/>
</dbReference>
<gene>
    <name evidence="3" type="ORF">SAMN06273567_101990</name>
</gene>
<accession>A0A521BRW6</accession>
<feature type="chain" id="PRO_5021971609" evidence="1">
    <location>
        <begin position="39"/>
        <end position="455"/>
    </location>
</feature>
<protein>
    <submittedName>
        <fullName evidence="3">Right handed beta helix region</fullName>
    </submittedName>
</protein>
<dbReference type="RefSeq" id="WP_185938161.1">
    <property type="nucleotide sequence ID" value="NZ_FXTJ01000001.1"/>
</dbReference>
<evidence type="ECO:0000313" key="4">
    <source>
        <dbReference type="Proteomes" id="UP000317484"/>
    </source>
</evidence>
<dbReference type="InterPro" id="IPR012334">
    <property type="entry name" value="Pectin_lyas_fold"/>
</dbReference>
<dbReference type="SUPFAM" id="SSF51126">
    <property type="entry name" value="Pectin lyase-like"/>
    <property type="match status" value="1"/>
</dbReference>
<dbReference type="InterPro" id="IPR011050">
    <property type="entry name" value="Pectin_lyase_fold/virulence"/>
</dbReference>
<dbReference type="Pfam" id="PF13229">
    <property type="entry name" value="Beta_helix"/>
    <property type="match status" value="1"/>
</dbReference>
<name>A0A521BRW6_9ACTN</name>
<keyword evidence="1" id="KW-0732">Signal</keyword>
<keyword evidence="4" id="KW-1185">Reference proteome</keyword>
<dbReference type="EMBL" id="FXTJ01000001">
    <property type="protein sequence ID" value="SMO49849.1"/>
    <property type="molecule type" value="Genomic_DNA"/>
</dbReference>
<dbReference type="Proteomes" id="UP000317484">
    <property type="component" value="Unassembled WGS sequence"/>
</dbReference>
<evidence type="ECO:0000256" key="1">
    <source>
        <dbReference type="SAM" id="SignalP"/>
    </source>
</evidence>
<sequence length="455" mass="47555">MDRATTTRSRFRGRALRALAVTGAGALLLAALPGVASADEGGGGRTWDVRPGQSIQAAVDAARSGDTIRIAPGTYREAVCVVGKGLTIQGAGSERTKIRWDRGTEPARTPCWEATNAADLEDDDAILADNVSAFFFLNPDKPVTVKDLQTRDHTANGVAAWGANGFTVTGTKGIGHDRYGILAANSRHIHIVGNVEEGVDRARRGQAPDAGTAGISVGDSANSAALVAGNRVRGYNLGVFLRESSGGRVDANHLSGNCVGILVFDDSGTEIPDRTRNVEGGDWRITANVSTANNRFCLQGREGDQRISGVGMAVVNASNVQISANVFRDNVPTLPPPPGVVVPPNAPPLTFPSGGLVMLTFPPPPPPAPQGIANPGQVTQVSTVANWFGNNVALRPVFATPGGPPTGARLEQMDIYVGDTRDNPFLGQPGPGLEFRHNHCDASYPANICGQPYPV</sequence>
<organism evidence="3 4">
    <name type="scientific">Geodermatophilus aquaeductus</name>
    <dbReference type="NCBI Taxonomy" id="1564161"/>
    <lineage>
        <taxon>Bacteria</taxon>
        <taxon>Bacillati</taxon>
        <taxon>Actinomycetota</taxon>
        <taxon>Actinomycetes</taxon>
        <taxon>Geodermatophilales</taxon>
        <taxon>Geodermatophilaceae</taxon>
        <taxon>Geodermatophilus</taxon>
    </lineage>
</organism>
<reference evidence="3 4" key="1">
    <citation type="submission" date="2017-05" db="EMBL/GenBank/DDBJ databases">
        <authorList>
            <person name="Varghese N."/>
            <person name="Submissions S."/>
        </authorList>
    </citation>
    <scope>NUCLEOTIDE SEQUENCE [LARGE SCALE GENOMIC DNA]</scope>
    <source>
        <strain evidence="3 4">DSM 46834</strain>
    </source>
</reference>